<dbReference type="STRING" id="1238425.J07HQW2_03217"/>
<organism evidence="1 2">
    <name type="scientific">Haloquadratum walsbyi J07HQW2</name>
    <dbReference type="NCBI Taxonomy" id="1238425"/>
    <lineage>
        <taxon>Archaea</taxon>
        <taxon>Methanobacteriati</taxon>
        <taxon>Methanobacteriota</taxon>
        <taxon>Stenosarchaea group</taxon>
        <taxon>Halobacteria</taxon>
        <taxon>Halobacteriales</taxon>
        <taxon>Haloferacaceae</taxon>
        <taxon>Haloquadratum</taxon>
    </lineage>
</organism>
<dbReference type="HOGENOM" id="CLU_2857059_0_0_2"/>
<sequence length="64" mass="6732">MSQSKRLATLDTAATGISAVISAGAFTSVTTERAVELSVASDADLFIIFNLLKTKSPSSRSQLR</sequence>
<proteinExistence type="predicted"/>
<evidence type="ECO:0000313" key="2">
    <source>
        <dbReference type="Proteomes" id="UP000030710"/>
    </source>
</evidence>
<protein>
    <submittedName>
        <fullName evidence="1">Uncharacterized protein</fullName>
    </submittedName>
</protein>
<evidence type="ECO:0000313" key="1">
    <source>
        <dbReference type="EMBL" id="ERG96734.1"/>
    </source>
</evidence>
<dbReference type="RefSeq" id="WP_021056197.1">
    <property type="nucleotide sequence ID" value="NZ_KE356561.1"/>
</dbReference>
<name>U1N1K1_9EURY</name>
<dbReference type="AlphaFoldDB" id="U1N1K1"/>
<gene>
    <name evidence="1" type="ORF">J07HQW2_03217</name>
</gene>
<reference evidence="1 2" key="1">
    <citation type="journal article" date="2013" name="PLoS ONE">
        <title>Assembly-driven community genomics of a hypersaline microbial ecosystem.</title>
        <authorList>
            <person name="Podell S."/>
            <person name="Ugalde J.A."/>
            <person name="Narasingarao P."/>
            <person name="Banfield J.F."/>
            <person name="Heidelberg K.B."/>
            <person name="Allen E.E."/>
        </authorList>
    </citation>
    <scope>NUCLEOTIDE SEQUENCE [LARGE SCALE GENOMIC DNA]</scope>
    <source>
        <strain evidence="2">J07HQW2</strain>
    </source>
</reference>
<dbReference type="Proteomes" id="UP000030710">
    <property type="component" value="Unassembled WGS sequence"/>
</dbReference>
<accession>U1N1K1</accession>
<dbReference type="EMBL" id="KE356561">
    <property type="protein sequence ID" value="ERG96734.1"/>
    <property type="molecule type" value="Genomic_DNA"/>
</dbReference>